<keyword evidence="4" id="KW-1185">Reference proteome</keyword>
<feature type="domain" description="Methyltransferase" evidence="2">
    <location>
        <begin position="46"/>
        <end position="139"/>
    </location>
</feature>
<accession>A0A051TUS9</accession>
<dbReference type="EMBL" id="JLXW01000010">
    <property type="protein sequence ID" value="KBZ60565.1"/>
    <property type="molecule type" value="Genomic_DNA"/>
</dbReference>
<reference evidence="3 4" key="1">
    <citation type="submission" date="2014-04" db="EMBL/GenBank/DDBJ databases">
        <title>The Genome Sequence of Mycobacterium tuberculosis TKK-01-0051.</title>
        <authorList>
            <consortium name="The Broad Institute Genomics Platform"/>
            <consortium name="The Broad Institute Genome Sequencing Center for Infectious Disease"/>
            <person name="Earl A.M."/>
            <person name="Cohen K."/>
            <person name="Pym A."/>
            <person name="Bishai W."/>
            <person name="Maharaj K."/>
            <person name="Desjardins C."/>
            <person name="Abeel T."/>
            <person name="Young S."/>
            <person name="Zeng Q."/>
            <person name="Gargeya S."/>
            <person name="Abouelleil A."/>
            <person name="Alvarado L."/>
            <person name="Chapman S.B."/>
            <person name="Gainer-Dewar J."/>
            <person name="Goldberg J."/>
            <person name="Griggs A."/>
            <person name="Gujja S."/>
            <person name="Hansen M."/>
            <person name="Howarth C."/>
            <person name="Imamovic A."/>
            <person name="Larimer J."/>
            <person name="Murphy C."/>
            <person name="Naylor J."/>
            <person name="Pearson M."/>
            <person name="Poon T.W."/>
            <person name="Priest M."/>
            <person name="Roberts A."/>
            <person name="Saif S."/>
            <person name="Shea T."/>
            <person name="Sykes S."/>
            <person name="Wortman J."/>
            <person name="Nusbaum C."/>
            <person name="Birren B."/>
        </authorList>
    </citation>
    <scope>NUCLEOTIDE SEQUENCE [LARGE SCALE GENOMIC DNA]</scope>
    <source>
        <strain evidence="3 4">TKK-01-0051</strain>
    </source>
</reference>
<dbReference type="PANTHER" id="PTHR43861">
    <property type="entry name" value="TRANS-ACONITATE 2-METHYLTRANSFERASE-RELATED"/>
    <property type="match status" value="1"/>
</dbReference>
<dbReference type="GO" id="GO:0016740">
    <property type="term" value="F:transferase activity"/>
    <property type="evidence" value="ECO:0007669"/>
    <property type="project" value="UniProtKB-KW"/>
</dbReference>
<organism evidence="3 4">
    <name type="scientific">Mycobacterium [tuberculosis] TKK-01-0051</name>
    <dbReference type="NCBI Taxonomy" id="1324261"/>
    <lineage>
        <taxon>Bacteria</taxon>
        <taxon>Bacillati</taxon>
        <taxon>Actinomycetota</taxon>
        <taxon>Actinomycetes</taxon>
        <taxon>Mycobacteriales</taxon>
        <taxon>Mycobacteriaceae</taxon>
        <taxon>Mycobacterium</taxon>
        <taxon>Mycobacterium avium complex (MAC)</taxon>
    </lineage>
</organism>
<dbReference type="SUPFAM" id="SSF53335">
    <property type="entry name" value="S-adenosyl-L-methionine-dependent methyltransferases"/>
    <property type="match status" value="1"/>
</dbReference>
<dbReference type="RefSeq" id="WP_007770648.1">
    <property type="nucleotide sequence ID" value="NZ_KK328284.1"/>
</dbReference>
<evidence type="ECO:0000313" key="4">
    <source>
        <dbReference type="Proteomes" id="UP000025947"/>
    </source>
</evidence>
<comment type="caution">
    <text evidence="3">The sequence shown here is derived from an EMBL/GenBank/DDBJ whole genome shotgun (WGS) entry which is preliminary data.</text>
</comment>
<dbReference type="AlphaFoldDB" id="A0A051TUS9"/>
<dbReference type="GeneID" id="31526791"/>
<dbReference type="InterPro" id="IPR029063">
    <property type="entry name" value="SAM-dependent_MTases_sf"/>
</dbReference>
<dbReference type="CDD" id="cd02440">
    <property type="entry name" value="AdoMet_MTases"/>
    <property type="match status" value="1"/>
</dbReference>
<dbReference type="Pfam" id="PF13649">
    <property type="entry name" value="Methyltransf_25"/>
    <property type="match status" value="1"/>
</dbReference>
<dbReference type="Gene3D" id="3.40.50.150">
    <property type="entry name" value="Vaccinia Virus protein VP39"/>
    <property type="match status" value="1"/>
</dbReference>
<name>A0A051TUS9_9MYCO</name>
<evidence type="ECO:0000259" key="2">
    <source>
        <dbReference type="Pfam" id="PF13649"/>
    </source>
</evidence>
<dbReference type="HOGENOM" id="CLU_056435_0_0_11"/>
<gene>
    <name evidence="3" type="ORF">K875_03511</name>
</gene>
<dbReference type="InterPro" id="IPR041698">
    <property type="entry name" value="Methyltransf_25"/>
</dbReference>
<sequence length="211" mass="23355">MENSCKPDDAQRFWEERYRSVERAWSGRVNPRLAEVAAGLPAGRALDLGCGEGADALWLAERGWQVVAVDISATALRRATEAASARNLLAHIDFQQHDLNESFPEGSFDLVSAQYLHSPARLERDGVLQRAAERVDRGGVLLIVDHGAPPPWAEHHDGHHFAGIEEVLGSLRLDPPRWTRLRTEAVDREMLGPNGEVGTMADNIMVLRRDG</sequence>
<dbReference type="PATRIC" id="fig|1324261.3.peg.3551"/>
<keyword evidence="1" id="KW-0808">Transferase</keyword>
<evidence type="ECO:0000313" key="3">
    <source>
        <dbReference type="EMBL" id="KBZ60565.1"/>
    </source>
</evidence>
<evidence type="ECO:0000256" key="1">
    <source>
        <dbReference type="ARBA" id="ARBA00022679"/>
    </source>
</evidence>
<dbReference type="Proteomes" id="UP000025947">
    <property type="component" value="Unassembled WGS sequence"/>
</dbReference>
<protein>
    <recommendedName>
        <fullName evidence="2">Methyltransferase domain-containing protein</fullName>
    </recommendedName>
</protein>
<proteinExistence type="predicted"/>